<protein>
    <submittedName>
        <fullName evidence="2">Uncharacterized protein</fullName>
    </submittedName>
</protein>
<reference evidence="2 3" key="1">
    <citation type="submission" date="2024-04" db="EMBL/GenBank/DDBJ databases">
        <authorList>
            <person name="Fracassetti M."/>
        </authorList>
    </citation>
    <scope>NUCLEOTIDE SEQUENCE [LARGE SCALE GENOMIC DNA]</scope>
</reference>
<dbReference type="EMBL" id="OZ034818">
    <property type="protein sequence ID" value="CAL1387998.1"/>
    <property type="molecule type" value="Genomic_DNA"/>
</dbReference>
<name>A0AAV2EQY2_9ROSI</name>
<organism evidence="2 3">
    <name type="scientific">Linum trigynum</name>
    <dbReference type="NCBI Taxonomy" id="586398"/>
    <lineage>
        <taxon>Eukaryota</taxon>
        <taxon>Viridiplantae</taxon>
        <taxon>Streptophyta</taxon>
        <taxon>Embryophyta</taxon>
        <taxon>Tracheophyta</taxon>
        <taxon>Spermatophyta</taxon>
        <taxon>Magnoliopsida</taxon>
        <taxon>eudicotyledons</taxon>
        <taxon>Gunneridae</taxon>
        <taxon>Pentapetalae</taxon>
        <taxon>rosids</taxon>
        <taxon>fabids</taxon>
        <taxon>Malpighiales</taxon>
        <taxon>Linaceae</taxon>
        <taxon>Linum</taxon>
    </lineage>
</organism>
<evidence type="ECO:0000256" key="1">
    <source>
        <dbReference type="SAM" id="MobiDB-lite"/>
    </source>
</evidence>
<dbReference type="AlphaFoldDB" id="A0AAV2EQY2"/>
<gene>
    <name evidence="2" type="ORF">LTRI10_LOCUS28948</name>
</gene>
<proteinExistence type="predicted"/>
<keyword evidence="3" id="KW-1185">Reference proteome</keyword>
<dbReference type="Proteomes" id="UP001497516">
    <property type="component" value="Chromosome 5"/>
</dbReference>
<accession>A0AAV2EQY2</accession>
<feature type="region of interest" description="Disordered" evidence="1">
    <location>
        <begin position="24"/>
        <end position="51"/>
    </location>
</feature>
<sequence>MFEDAGSGGEHTVFMFRFEGEEEEYDCDSSGGGGSGLAKPPTEKSRGDGVVPWQSGGNSWGGFGMMNRIEWRKVKKGVEDEDNGGEEFVLVVDFDVAGVVGGDELVGDGVGQRGGERVGWWTSGLLFVGLRLEARLSNRFILLCRFYKRNGSIVVQPVCMPV</sequence>
<evidence type="ECO:0000313" key="2">
    <source>
        <dbReference type="EMBL" id="CAL1387998.1"/>
    </source>
</evidence>
<evidence type="ECO:0000313" key="3">
    <source>
        <dbReference type="Proteomes" id="UP001497516"/>
    </source>
</evidence>